<evidence type="ECO:0000313" key="1">
    <source>
        <dbReference type="EMBL" id="KAF5954012.1"/>
    </source>
</evidence>
<protein>
    <submittedName>
        <fullName evidence="1">Uncharacterized protein</fullName>
    </submittedName>
</protein>
<gene>
    <name evidence="1" type="ORF">HYC85_006868</name>
</gene>
<comment type="caution">
    <text evidence="1">The sequence shown here is derived from an EMBL/GenBank/DDBJ whole genome shotgun (WGS) entry which is preliminary data.</text>
</comment>
<dbReference type="AlphaFoldDB" id="A0A7J7HMC2"/>
<reference evidence="2" key="1">
    <citation type="journal article" date="2020" name="Nat. Commun.">
        <title>Genome assembly of wild tea tree DASZ reveals pedigree and selection history of tea varieties.</title>
        <authorList>
            <person name="Zhang W."/>
            <person name="Zhang Y."/>
            <person name="Qiu H."/>
            <person name="Guo Y."/>
            <person name="Wan H."/>
            <person name="Zhang X."/>
            <person name="Scossa F."/>
            <person name="Alseekh S."/>
            <person name="Zhang Q."/>
            <person name="Wang P."/>
            <person name="Xu L."/>
            <person name="Schmidt M.H."/>
            <person name="Jia X."/>
            <person name="Li D."/>
            <person name="Zhu A."/>
            <person name="Guo F."/>
            <person name="Chen W."/>
            <person name="Ni D."/>
            <person name="Usadel B."/>
            <person name="Fernie A.R."/>
            <person name="Wen W."/>
        </authorList>
    </citation>
    <scope>NUCLEOTIDE SEQUENCE [LARGE SCALE GENOMIC DNA]</scope>
    <source>
        <strain evidence="2">cv. G240</strain>
    </source>
</reference>
<reference evidence="1 2" key="2">
    <citation type="submission" date="2020-07" db="EMBL/GenBank/DDBJ databases">
        <title>Genome assembly of wild tea tree DASZ reveals pedigree and selection history of tea varieties.</title>
        <authorList>
            <person name="Zhang W."/>
        </authorList>
    </citation>
    <scope>NUCLEOTIDE SEQUENCE [LARGE SCALE GENOMIC DNA]</scope>
    <source>
        <strain evidence="2">cv. G240</strain>
        <tissue evidence="1">Leaf</tissue>
    </source>
</reference>
<name>A0A7J7HMC2_CAMSI</name>
<proteinExistence type="predicted"/>
<dbReference type="Proteomes" id="UP000593564">
    <property type="component" value="Unassembled WGS sequence"/>
</dbReference>
<sequence length="125" mass="13660">MASPTIQEYCAEQHRIREHEDEDEDEEEEELFEINLEVVNNFPPPQYSESYFTSSTNNALLANCLLPIADLAGAIPMVSKASYEFSFPAMLPSGFVILAESVPGGKGELLGFPSSGLVNVLFGSL</sequence>
<keyword evidence="2" id="KW-1185">Reference proteome</keyword>
<dbReference type="EMBL" id="JACBKZ010000003">
    <property type="protein sequence ID" value="KAF5954012.1"/>
    <property type="molecule type" value="Genomic_DNA"/>
</dbReference>
<evidence type="ECO:0000313" key="2">
    <source>
        <dbReference type="Proteomes" id="UP000593564"/>
    </source>
</evidence>
<organism evidence="1 2">
    <name type="scientific">Camellia sinensis</name>
    <name type="common">Tea plant</name>
    <name type="synonym">Thea sinensis</name>
    <dbReference type="NCBI Taxonomy" id="4442"/>
    <lineage>
        <taxon>Eukaryota</taxon>
        <taxon>Viridiplantae</taxon>
        <taxon>Streptophyta</taxon>
        <taxon>Embryophyta</taxon>
        <taxon>Tracheophyta</taxon>
        <taxon>Spermatophyta</taxon>
        <taxon>Magnoliopsida</taxon>
        <taxon>eudicotyledons</taxon>
        <taxon>Gunneridae</taxon>
        <taxon>Pentapetalae</taxon>
        <taxon>asterids</taxon>
        <taxon>Ericales</taxon>
        <taxon>Theaceae</taxon>
        <taxon>Camellia</taxon>
    </lineage>
</organism>
<accession>A0A7J7HMC2</accession>